<gene>
    <name evidence="2" type="ORF">H9815_07640</name>
</gene>
<evidence type="ECO:0000313" key="3">
    <source>
        <dbReference type="Proteomes" id="UP000824037"/>
    </source>
</evidence>
<name>A0A9D2EED7_9MICO</name>
<feature type="transmembrane region" description="Helical" evidence="1">
    <location>
        <begin position="62"/>
        <end position="87"/>
    </location>
</feature>
<accession>A0A9D2EED7</accession>
<sequence>MAFVVMTEGLINSLSPPLGSDSTTSEVIDIMTAWPKAETMNIATSAPAPLVPTTHRRLRAALLIDAAVTGANGLAYVVAAAWLTTLLGPSEPFLIGIGVFLTSCAVVFLLVGRARSAPPAGVWFAIAVNAAWALASVIHASSAGWLTSVGRVWTVLQGLVVLGFAVAQLICWRRVRP</sequence>
<evidence type="ECO:0000313" key="2">
    <source>
        <dbReference type="EMBL" id="HIZ35636.1"/>
    </source>
</evidence>
<reference evidence="2" key="2">
    <citation type="submission" date="2021-04" db="EMBL/GenBank/DDBJ databases">
        <authorList>
            <person name="Gilroy R."/>
        </authorList>
    </citation>
    <scope>NUCLEOTIDE SEQUENCE</scope>
    <source>
        <strain evidence="2">ChiGjej4B4-7305</strain>
    </source>
</reference>
<evidence type="ECO:0000256" key="1">
    <source>
        <dbReference type="SAM" id="Phobius"/>
    </source>
</evidence>
<feature type="transmembrane region" description="Helical" evidence="1">
    <location>
        <begin position="93"/>
        <end position="111"/>
    </location>
</feature>
<protein>
    <recommendedName>
        <fullName evidence="4">Integral membrane protein</fullName>
    </recommendedName>
</protein>
<organism evidence="2 3">
    <name type="scientific">Candidatus Ruania gallistercoris</name>
    <dbReference type="NCBI Taxonomy" id="2838746"/>
    <lineage>
        <taxon>Bacteria</taxon>
        <taxon>Bacillati</taxon>
        <taxon>Actinomycetota</taxon>
        <taxon>Actinomycetes</taxon>
        <taxon>Micrococcales</taxon>
        <taxon>Ruaniaceae</taxon>
        <taxon>Ruania</taxon>
    </lineage>
</organism>
<comment type="caution">
    <text evidence="2">The sequence shown here is derived from an EMBL/GenBank/DDBJ whole genome shotgun (WGS) entry which is preliminary data.</text>
</comment>
<feature type="transmembrane region" description="Helical" evidence="1">
    <location>
        <begin position="123"/>
        <end position="146"/>
    </location>
</feature>
<keyword evidence="1" id="KW-0472">Membrane</keyword>
<proteinExistence type="predicted"/>
<keyword evidence="1" id="KW-0812">Transmembrane</keyword>
<dbReference type="EMBL" id="DXBY01000132">
    <property type="protein sequence ID" value="HIZ35636.1"/>
    <property type="molecule type" value="Genomic_DNA"/>
</dbReference>
<dbReference type="Proteomes" id="UP000824037">
    <property type="component" value="Unassembled WGS sequence"/>
</dbReference>
<evidence type="ECO:0008006" key="4">
    <source>
        <dbReference type="Google" id="ProtNLM"/>
    </source>
</evidence>
<dbReference type="AlphaFoldDB" id="A0A9D2EED7"/>
<keyword evidence="1" id="KW-1133">Transmembrane helix</keyword>
<reference evidence="2" key="1">
    <citation type="journal article" date="2021" name="PeerJ">
        <title>Extensive microbial diversity within the chicken gut microbiome revealed by metagenomics and culture.</title>
        <authorList>
            <person name="Gilroy R."/>
            <person name="Ravi A."/>
            <person name="Getino M."/>
            <person name="Pursley I."/>
            <person name="Horton D.L."/>
            <person name="Alikhan N.F."/>
            <person name="Baker D."/>
            <person name="Gharbi K."/>
            <person name="Hall N."/>
            <person name="Watson M."/>
            <person name="Adriaenssens E.M."/>
            <person name="Foster-Nyarko E."/>
            <person name="Jarju S."/>
            <person name="Secka A."/>
            <person name="Antonio M."/>
            <person name="Oren A."/>
            <person name="Chaudhuri R.R."/>
            <person name="La Ragione R."/>
            <person name="Hildebrand F."/>
            <person name="Pallen M.J."/>
        </authorList>
    </citation>
    <scope>NUCLEOTIDE SEQUENCE</scope>
    <source>
        <strain evidence="2">ChiGjej4B4-7305</strain>
    </source>
</reference>
<feature type="transmembrane region" description="Helical" evidence="1">
    <location>
        <begin position="152"/>
        <end position="172"/>
    </location>
</feature>